<sequence length="102" mass="10907">MHNRRMLLGVAGLVLALVGLAALWFPVALDQHDAYGFPIECGNGFTADMPQLAGGQVADRCESALLMRRAWAIPSTAIGWLLVSAFLIAWAREAPSARADVS</sequence>
<evidence type="ECO:0000313" key="2">
    <source>
        <dbReference type="EMBL" id="MCV7378525.1"/>
    </source>
</evidence>
<reference evidence="3 4" key="1">
    <citation type="submission" date="2017-02" db="EMBL/GenBank/DDBJ databases">
        <title>The new phylogeny of genus Mycobacterium.</title>
        <authorList>
            <person name="Tortoli E."/>
            <person name="Trovato A."/>
            <person name="Cirillo D.M."/>
        </authorList>
    </citation>
    <scope>NUCLEOTIDE SEQUENCE [LARGE SCALE GENOMIC DNA]</scope>
    <source>
        <strain evidence="3 4">DSM 45230</strain>
    </source>
</reference>
<keyword evidence="1" id="KW-1133">Transmembrane helix</keyword>
<accession>A0AA41XNL1</accession>
<dbReference type="PROSITE" id="PS51318">
    <property type="entry name" value="TAT"/>
    <property type="match status" value="1"/>
</dbReference>
<organism evidence="2 5">
    <name type="scientific">Mycobacterium alsense</name>
    <dbReference type="NCBI Taxonomy" id="324058"/>
    <lineage>
        <taxon>Bacteria</taxon>
        <taxon>Bacillati</taxon>
        <taxon>Actinomycetota</taxon>
        <taxon>Actinomycetes</taxon>
        <taxon>Mycobacteriales</taxon>
        <taxon>Mycobacteriaceae</taxon>
        <taxon>Mycobacterium</taxon>
    </lineage>
</organism>
<comment type="caution">
    <text evidence="2">The sequence shown here is derived from an EMBL/GenBank/DDBJ whole genome shotgun (WGS) entry which is preliminary data.</text>
</comment>
<proteinExistence type="predicted"/>
<keyword evidence="4" id="KW-1185">Reference proteome</keyword>
<evidence type="ECO:0000313" key="4">
    <source>
        <dbReference type="Proteomes" id="UP000192319"/>
    </source>
</evidence>
<reference evidence="2" key="2">
    <citation type="submission" date="2020-07" db="EMBL/GenBank/DDBJ databases">
        <authorList>
            <person name="Pettersson B.M.F."/>
            <person name="Behra P.R.K."/>
            <person name="Ramesh M."/>
            <person name="Das S."/>
            <person name="Dasgupta S."/>
            <person name="Kirsebom L.A."/>
        </authorList>
    </citation>
    <scope>NUCLEOTIDE SEQUENCE</scope>
    <source>
        <strain evidence="2">CCUG 55640</strain>
    </source>
</reference>
<keyword evidence="1" id="KW-0472">Membrane</keyword>
<name>A0AA41XNL1_9MYCO</name>
<keyword evidence="1" id="KW-0812">Transmembrane</keyword>
<dbReference type="EMBL" id="MVHD01000014">
    <property type="protein sequence ID" value="OQZ90874.1"/>
    <property type="molecule type" value="Genomic_DNA"/>
</dbReference>
<gene>
    <name evidence="3" type="ORF">BST11_10790</name>
    <name evidence="2" type="ORF">H7K38_07635</name>
</gene>
<evidence type="ECO:0000313" key="5">
    <source>
        <dbReference type="Proteomes" id="UP001141650"/>
    </source>
</evidence>
<dbReference type="Proteomes" id="UP000192319">
    <property type="component" value="Unassembled WGS sequence"/>
</dbReference>
<feature type="transmembrane region" description="Helical" evidence="1">
    <location>
        <begin position="71"/>
        <end position="91"/>
    </location>
</feature>
<protein>
    <recommendedName>
        <fullName evidence="6">Transmembrane protein</fullName>
    </recommendedName>
</protein>
<evidence type="ECO:0000313" key="3">
    <source>
        <dbReference type="EMBL" id="OQZ90874.1"/>
    </source>
</evidence>
<dbReference type="AlphaFoldDB" id="A0AA41XNL1"/>
<evidence type="ECO:0000256" key="1">
    <source>
        <dbReference type="SAM" id="Phobius"/>
    </source>
</evidence>
<evidence type="ECO:0008006" key="6">
    <source>
        <dbReference type="Google" id="ProtNLM"/>
    </source>
</evidence>
<dbReference type="EMBL" id="JACKVH010000012">
    <property type="protein sequence ID" value="MCV7378525.1"/>
    <property type="molecule type" value="Genomic_DNA"/>
</dbReference>
<dbReference type="InterPro" id="IPR006311">
    <property type="entry name" value="TAT_signal"/>
</dbReference>
<dbReference type="Proteomes" id="UP001141650">
    <property type="component" value="Unassembled WGS sequence"/>
</dbReference>
<reference evidence="2" key="3">
    <citation type="journal article" date="2022" name="BMC Genomics">
        <title>Comparative genome analysis of mycobacteria focusing on tRNA and non-coding RNA.</title>
        <authorList>
            <person name="Behra P.R.K."/>
            <person name="Pettersson B.M.F."/>
            <person name="Ramesh M."/>
            <person name="Das S."/>
            <person name="Dasgupta S."/>
            <person name="Kirsebom L.A."/>
        </authorList>
    </citation>
    <scope>NUCLEOTIDE SEQUENCE</scope>
    <source>
        <strain evidence="2">CCUG 55640</strain>
    </source>
</reference>